<proteinExistence type="predicted"/>
<dbReference type="GO" id="GO:0015743">
    <property type="term" value="P:malate transport"/>
    <property type="evidence" value="ECO:0007669"/>
    <property type="project" value="InterPro"/>
</dbReference>
<keyword evidence="4" id="KW-0472">Membrane</keyword>
<sequence>MFNYPWRDYVKASGALRHCAFMVMHYMVVYWQKYRTALLLVALFNRSPLTSEGLMVWMSRILELITSVGLQFKD</sequence>
<evidence type="ECO:0000256" key="3">
    <source>
        <dbReference type="ARBA" id="ARBA00022989"/>
    </source>
</evidence>
<keyword evidence="6" id="KW-1185">Reference proteome</keyword>
<accession>A0AAD4XZV2</accession>
<comment type="caution">
    <text evidence="5">The sequence shown here is derived from an EMBL/GenBank/DDBJ whole genome shotgun (WGS) entry which is preliminary data.</text>
</comment>
<reference evidence="5" key="1">
    <citation type="submission" date="2022-04" db="EMBL/GenBank/DDBJ databases">
        <title>A functionally conserved STORR gene fusion in Papaver species that diverged 16.8 million years ago.</title>
        <authorList>
            <person name="Catania T."/>
        </authorList>
    </citation>
    <scope>NUCLEOTIDE SEQUENCE</scope>
    <source>
        <strain evidence="5">S-188037</strain>
    </source>
</reference>
<comment type="subcellular location">
    <subcellularLocation>
        <location evidence="1">Membrane</location>
        <topology evidence="1">Multi-pass membrane protein</topology>
    </subcellularLocation>
</comment>
<protein>
    <submittedName>
        <fullName evidence="5">Uncharacterized protein</fullName>
    </submittedName>
</protein>
<keyword evidence="2" id="KW-0812">Transmembrane</keyword>
<keyword evidence="3" id="KW-1133">Transmembrane helix</keyword>
<dbReference type="GO" id="GO:0016020">
    <property type="term" value="C:membrane"/>
    <property type="evidence" value="ECO:0007669"/>
    <property type="project" value="UniProtKB-SubCell"/>
</dbReference>
<gene>
    <name evidence="5" type="ORF">MKW98_005796</name>
</gene>
<evidence type="ECO:0000256" key="2">
    <source>
        <dbReference type="ARBA" id="ARBA00022692"/>
    </source>
</evidence>
<dbReference type="InterPro" id="IPR020966">
    <property type="entry name" value="ALMT"/>
</dbReference>
<evidence type="ECO:0000256" key="1">
    <source>
        <dbReference type="ARBA" id="ARBA00004141"/>
    </source>
</evidence>
<evidence type="ECO:0000256" key="4">
    <source>
        <dbReference type="ARBA" id="ARBA00023136"/>
    </source>
</evidence>
<dbReference type="Pfam" id="PF11744">
    <property type="entry name" value="ALMT"/>
    <property type="match status" value="1"/>
</dbReference>
<organism evidence="5 6">
    <name type="scientific">Papaver atlanticum</name>
    <dbReference type="NCBI Taxonomy" id="357466"/>
    <lineage>
        <taxon>Eukaryota</taxon>
        <taxon>Viridiplantae</taxon>
        <taxon>Streptophyta</taxon>
        <taxon>Embryophyta</taxon>
        <taxon>Tracheophyta</taxon>
        <taxon>Spermatophyta</taxon>
        <taxon>Magnoliopsida</taxon>
        <taxon>Ranunculales</taxon>
        <taxon>Papaveraceae</taxon>
        <taxon>Papaveroideae</taxon>
        <taxon>Papaver</taxon>
    </lineage>
</organism>
<name>A0AAD4XZV2_9MAGN</name>
<dbReference type="Proteomes" id="UP001202328">
    <property type="component" value="Unassembled WGS sequence"/>
</dbReference>
<dbReference type="EMBL" id="JAJJMB010000440">
    <property type="protein sequence ID" value="KAI3962165.1"/>
    <property type="molecule type" value="Genomic_DNA"/>
</dbReference>
<evidence type="ECO:0000313" key="5">
    <source>
        <dbReference type="EMBL" id="KAI3962165.1"/>
    </source>
</evidence>
<dbReference type="AlphaFoldDB" id="A0AAD4XZV2"/>
<evidence type="ECO:0000313" key="6">
    <source>
        <dbReference type="Proteomes" id="UP001202328"/>
    </source>
</evidence>